<reference evidence="2" key="1">
    <citation type="submission" date="2022-03" db="EMBL/GenBank/DDBJ databases">
        <authorList>
            <person name="Alioto T."/>
            <person name="Alioto T."/>
            <person name="Gomez Garrido J."/>
        </authorList>
    </citation>
    <scope>NUCLEOTIDE SEQUENCE</scope>
</reference>
<dbReference type="AlphaFoldDB" id="A0AAD1T271"/>
<feature type="compositionally biased region" description="Polar residues" evidence="1">
    <location>
        <begin position="121"/>
        <end position="131"/>
    </location>
</feature>
<evidence type="ECO:0000313" key="2">
    <source>
        <dbReference type="EMBL" id="CAH2315388.1"/>
    </source>
</evidence>
<gene>
    <name evidence="2" type="ORF">PECUL_23A048716</name>
</gene>
<evidence type="ECO:0000256" key="1">
    <source>
        <dbReference type="SAM" id="MobiDB-lite"/>
    </source>
</evidence>
<dbReference type="InterPro" id="IPR042566">
    <property type="entry name" value="L1_C"/>
</dbReference>
<feature type="region of interest" description="Disordered" evidence="1">
    <location>
        <begin position="91"/>
        <end position="131"/>
    </location>
</feature>
<proteinExistence type="predicted"/>
<evidence type="ECO:0000313" key="3">
    <source>
        <dbReference type="Proteomes" id="UP001295444"/>
    </source>
</evidence>
<sequence length="131" mass="14909">MAAVKNLPQYPFETMSLSFFTDLSGSTLAWRRSLKPLTTLLQQRNITYRWRLNRSLLVTHNGNTHEFHNLQGAEDLLPILGLPLDAICPTTTSKPQHRWNPERVKTFVPRRSGLGSPADKPQQTNGRDCLN</sequence>
<organism evidence="2 3">
    <name type="scientific">Pelobates cultripes</name>
    <name type="common">Western spadefoot toad</name>
    <dbReference type="NCBI Taxonomy" id="61616"/>
    <lineage>
        <taxon>Eukaryota</taxon>
        <taxon>Metazoa</taxon>
        <taxon>Chordata</taxon>
        <taxon>Craniata</taxon>
        <taxon>Vertebrata</taxon>
        <taxon>Euteleostomi</taxon>
        <taxon>Amphibia</taxon>
        <taxon>Batrachia</taxon>
        <taxon>Anura</taxon>
        <taxon>Pelobatoidea</taxon>
        <taxon>Pelobatidae</taxon>
        <taxon>Pelobates</taxon>
    </lineage>
</organism>
<protein>
    <submittedName>
        <fullName evidence="2">Uncharacterized protein</fullName>
    </submittedName>
</protein>
<dbReference type="Proteomes" id="UP001295444">
    <property type="component" value="Chromosome 09"/>
</dbReference>
<dbReference type="EMBL" id="OW240920">
    <property type="protein sequence ID" value="CAH2315388.1"/>
    <property type="molecule type" value="Genomic_DNA"/>
</dbReference>
<keyword evidence="3" id="KW-1185">Reference proteome</keyword>
<accession>A0AAD1T271</accession>
<name>A0AAD1T271_PELCU</name>
<dbReference type="Gene3D" id="3.30.250.20">
    <property type="entry name" value="L1 transposable element, C-terminal domain"/>
    <property type="match status" value="1"/>
</dbReference>